<evidence type="ECO:0000256" key="4">
    <source>
        <dbReference type="ARBA" id="ARBA00022840"/>
    </source>
</evidence>
<dbReference type="InterPro" id="IPR025302">
    <property type="entry name" value="DrrA1/2-like_C"/>
</dbReference>
<feature type="domain" description="ABC transporter" evidence="5">
    <location>
        <begin position="3"/>
        <end position="229"/>
    </location>
</feature>
<dbReference type="EMBL" id="LIUT01000001">
    <property type="protein sequence ID" value="KOR87859.1"/>
    <property type="molecule type" value="Genomic_DNA"/>
</dbReference>
<comment type="caution">
    <text evidence="6">The sequence shown here is derived from an EMBL/GenBank/DDBJ whole genome shotgun (WGS) entry which is preliminary data.</text>
</comment>
<dbReference type="Pfam" id="PF00005">
    <property type="entry name" value="ABC_tran"/>
    <property type="match status" value="1"/>
</dbReference>
<keyword evidence="4 6" id="KW-0067">ATP-binding</keyword>
<keyword evidence="7" id="KW-1185">Reference proteome</keyword>
<evidence type="ECO:0000259" key="5">
    <source>
        <dbReference type="PROSITE" id="PS50893"/>
    </source>
</evidence>
<dbReference type="GO" id="GO:0016887">
    <property type="term" value="F:ATP hydrolysis activity"/>
    <property type="evidence" value="ECO:0007669"/>
    <property type="project" value="InterPro"/>
</dbReference>
<evidence type="ECO:0000256" key="3">
    <source>
        <dbReference type="ARBA" id="ARBA00022741"/>
    </source>
</evidence>
<comment type="similarity">
    <text evidence="1">Belongs to the ABC transporter superfamily.</text>
</comment>
<accession>A0A0M1P1A8</accession>
<dbReference type="InterPro" id="IPR027417">
    <property type="entry name" value="P-loop_NTPase"/>
</dbReference>
<dbReference type="PANTHER" id="PTHR42711">
    <property type="entry name" value="ABC TRANSPORTER ATP-BINDING PROTEIN"/>
    <property type="match status" value="1"/>
</dbReference>
<dbReference type="PANTHER" id="PTHR42711:SF5">
    <property type="entry name" value="ABC TRANSPORTER ATP-BINDING PROTEIN NATA"/>
    <property type="match status" value="1"/>
</dbReference>
<dbReference type="Proteomes" id="UP000036932">
    <property type="component" value="Unassembled WGS sequence"/>
</dbReference>
<dbReference type="PROSITE" id="PS50893">
    <property type="entry name" value="ABC_TRANSPORTER_2"/>
    <property type="match status" value="1"/>
</dbReference>
<dbReference type="PROSITE" id="PS00211">
    <property type="entry name" value="ABC_TRANSPORTER_1"/>
    <property type="match status" value="1"/>
</dbReference>
<dbReference type="SMART" id="SM00382">
    <property type="entry name" value="AAA"/>
    <property type="match status" value="1"/>
</dbReference>
<dbReference type="Pfam" id="PF13732">
    <property type="entry name" value="DrrA1-3_C"/>
    <property type="match status" value="1"/>
</dbReference>
<keyword evidence="3" id="KW-0547">Nucleotide-binding</keyword>
<protein>
    <submittedName>
        <fullName evidence="6">ABC transporter ATP-binding protein</fullName>
    </submittedName>
</protein>
<dbReference type="RefSeq" id="WP_054400919.1">
    <property type="nucleotide sequence ID" value="NZ_LIUT01000001.1"/>
</dbReference>
<organism evidence="6 7">
    <name type="scientific">Paenibacillus solani</name>
    <dbReference type="NCBI Taxonomy" id="1705565"/>
    <lineage>
        <taxon>Bacteria</taxon>
        <taxon>Bacillati</taxon>
        <taxon>Bacillota</taxon>
        <taxon>Bacilli</taxon>
        <taxon>Bacillales</taxon>
        <taxon>Paenibacillaceae</taxon>
        <taxon>Paenibacillus</taxon>
    </lineage>
</organism>
<dbReference type="PATRIC" id="fig|1705565.3.peg.2049"/>
<dbReference type="GO" id="GO:0005524">
    <property type="term" value="F:ATP binding"/>
    <property type="evidence" value="ECO:0007669"/>
    <property type="project" value="UniProtKB-KW"/>
</dbReference>
<proteinExistence type="inferred from homology"/>
<reference evidence="7" key="1">
    <citation type="submission" date="2015-08" db="EMBL/GenBank/DDBJ databases">
        <title>Genome sequencing project for genomic taxonomy and phylogenomics of Bacillus-like bacteria.</title>
        <authorList>
            <person name="Liu B."/>
            <person name="Wang J."/>
            <person name="Zhu Y."/>
            <person name="Liu G."/>
            <person name="Chen Q."/>
            <person name="Chen Z."/>
            <person name="Lan J."/>
            <person name="Che J."/>
            <person name="Ge C."/>
            <person name="Shi H."/>
            <person name="Pan Z."/>
            <person name="Liu X."/>
        </authorList>
    </citation>
    <scope>NUCLEOTIDE SEQUENCE [LARGE SCALE GENOMIC DNA]</scope>
    <source>
        <strain evidence="7">FJAT-22460</strain>
    </source>
</reference>
<dbReference type="InterPro" id="IPR017871">
    <property type="entry name" value="ABC_transporter-like_CS"/>
</dbReference>
<dbReference type="InterPro" id="IPR003439">
    <property type="entry name" value="ABC_transporter-like_ATP-bd"/>
</dbReference>
<gene>
    <name evidence="6" type="ORF">AM231_01035</name>
</gene>
<dbReference type="AlphaFoldDB" id="A0A0M1P1A8"/>
<evidence type="ECO:0000256" key="2">
    <source>
        <dbReference type="ARBA" id="ARBA00022448"/>
    </source>
</evidence>
<dbReference type="InterPro" id="IPR003593">
    <property type="entry name" value="AAA+_ATPase"/>
</dbReference>
<evidence type="ECO:0000256" key="1">
    <source>
        <dbReference type="ARBA" id="ARBA00005417"/>
    </source>
</evidence>
<dbReference type="Gene3D" id="3.40.50.300">
    <property type="entry name" value="P-loop containing nucleotide triphosphate hydrolases"/>
    <property type="match status" value="1"/>
</dbReference>
<evidence type="ECO:0000313" key="7">
    <source>
        <dbReference type="Proteomes" id="UP000036932"/>
    </source>
</evidence>
<evidence type="ECO:0000313" key="6">
    <source>
        <dbReference type="EMBL" id="KOR87859.1"/>
    </source>
</evidence>
<dbReference type="SUPFAM" id="SSF52540">
    <property type="entry name" value="P-loop containing nucleoside triphosphate hydrolases"/>
    <property type="match status" value="1"/>
</dbReference>
<dbReference type="OrthoDB" id="9801987at2"/>
<name>A0A0M1P1A8_9BACL</name>
<dbReference type="InterPro" id="IPR050763">
    <property type="entry name" value="ABC_transporter_ATP-binding"/>
</dbReference>
<keyword evidence="2" id="KW-0813">Transport</keyword>
<sequence>MTLEVKNLVKNYGETTVLHGISLTANSGKAFGLLGGNGAGKTTTIRSILGLVDYDAGDVHWNGIPILANRPSIGYLPEERGLYPKEKVSEQLVYFARLEGMDRVSAIKAMRDWLKRLGIEEHEHKRVEQLSKGNQQKVQIISSLIHDPELVILDEPFSGLDPVNSEMLASVVKEQLSKGKTMIFSSHQMGHVEQFCEEICILKKGRMMVSGNLMDIKKSYGRRNLVLRSENDLNPHLAAFGFNQGESQNAHEWQLTLEHEEQGNELLQRLASQGIDLLKFEIKEPTLHEIFIEKVGDVS</sequence>